<evidence type="ECO:0000256" key="7">
    <source>
        <dbReference type="ARBA" id="ARBA00022989"/>
    </source>
</evidence>
<feature type="region of interest" description="Disordered" evidence="12">
    <location>
        <begin position="352"/>
        <end position="393"/>
    </location>
</feature>
<evidence type="ECO:0000256" key="12">
    <source>
        <dbReference type="SAM" id="MobiDB-lite"/>
    </source>
</evidence>
<feature type="transmembrane region" description="Helical" evidence="13">
    <location>
        <begin position="123"/>
        <end position="140"/>
    </location>
</feature>
<evidence type="ECO:0000256" key="1">
    <source>
        <dbReference type="ARBA" id="ARBA00004127"/>
    </source>
</evidence>
<keyword evidence="6" id="KW-0862">Zinc</keyword>
<feature type="compositionally biased region" description="Basic and acidic residues" evidence="12">
    <location>
        <begin position="365"/>
        <end position="390"/>
    </location>
</feature>
<evidence type="ECO:0000256" key="9">
    <source>
        <dbReference type="ARBA" id="ARBA00030110"/>
    </source>
</evidence>
<dbReference type="InterPro" id="IPR013083">
    <property type="entry name" value="Znf_RING/FYVE/PHD"/>
</dbReference>
<keyword evidence="4" id="KW-0479">Metal-binding</keyword>
<organism evidence="15 16">
    <name type="scientific">Musa troglodytarum</name>
    <name type="common">fe'i banana</name>
    <dbReference type="NCBI Taxonomy" id="320322"/>
    <lineage>
        <taxon>Eukaryota</taxon>
        <taxon>Viridiplantae</taxon>
        <taxon>Streptophyta</taxon>
        <taxon>Embryophyta</taxon>
        <taxon>Tracheophyta</taxon>
        <taxon>Spermatophyta</taxon>
        <taxon>Magnoliopsida</taxon>
        <taxon>Liliopsida</taxon>
        <taxon>Zingiberales</taxon>
        <taxon>Musaceae</taxon>
        <taxon>Musa</taxon>
    </lineage>
</organism>
<evidence type="ECO:0000259" key="14">
    <source>
        <dbReference type="PROSITE" id="PS50089"/>
    </source>
</evidence>
<dbReference type="GO" id="GO:0012505">
    <property type="term" value="C:endomembrane system"/>
    <property type="evidence" value="ECO:0007669"/>
    <property type="project" value="UniProtKB-SubCell"/>
</dbReference>
<evidence type="ECO:0000256" key="8">
    <source>
        <dbReference type="ARBA" id="ARBA00023136"/>
    </source>
</evidence>
<keyword evidence="7 13" id="KW-1133">Transmembrane helix</keyword>
<dbReference type="InterPro" id="IPR001841">
    <property type="entry name" value="Znf_RING"/>
</dbReference>
<dbReference type="InterPro" id="IPR038896">
    <property type="entry name" value="RNF170"/>
</dbReference>
<dbReference type="InterPro" id="IPR010652">
    <property type="entry name" value="DUF1232"/>
</dbReference>
<accession>A0A9E7ERY9</accession>
<feature type="region of interest" description="Disordered" evidence="12">
    <location>
        <begin position="312"/>
        <end position="334"/>
    </location>
</feature>
<evidence type="ECO:0000256" key="13">
    <source>
        <dbReference type="SAM" id="Phobius"/>
    </source>
</evidence>
<name>A0A9E7ERY9_9LILI</name>
<keyword evidence="5 11" id="KW-0863">Zinc-finger</keyword>
<feature type="compositionally biased region" description="Basic and acidic residues" evidence="12">
    <location>
        <begin position="255"/>
        <end position="264"/>
    </location>
</feature>
<evidence type="ECO:0000313" key="15">
    <source>
        <dbReference type="EMBL" id="URD82734.1"/>
    </source>
</evidence>
<dbReference type="AlphaFoldDB" id="A0A9E7ERY9"/>
<dbReference type="GO" id="GO:0008270">
    <property type="term" value="F:zinc ion binding"/>
    <property type="evidence" value="ECO:0007669"/>
    <property type="project" value="UniProtKB-KW"/>
</dbReference>
<feature type="domain" description="RING-type" evidence="14">
    <location>
        <begin position="10"/>
        <end position="53"/>
    </location>
</feature>
<reference evidence="15" key="1">
    <citation type="submission" date="2022-05" db="EMBL/GenBank/DDBJ databases">
        <title>The Musa troglodytarum L. genome provides insights into the mechanism of non-climacteric behaviour and enrichment of carotenoids.</title>
        <authorList>
            <person name="Wang J."/>
        </authorList>
    </citation>
    <scope>NUCLEOTIDE SEQUENCE</scope>
    <source>
        <tissue evidence="15">Leaf</tissue>
    </source>
</reference>
<dbReference type="Pfam" id="PF06803">
    <property type="entry name" value="DUF1232"/>
    <property type="match status" value="1"/>
</dbReference>
<dbReference type="Proteomes" id="UP001055439">
    <property type="component" value="Chromosome 10"/>
</dbReference>
<evidence type="ECO:0000256" key="11">
    <source>
        <dbReference type="PROSITE-ProRule" id="PRU00175"/>
    </source>
</evidence>
<evidence type="ECO:0000256" key="2">
    <source>
        <dbReference type="ARBA" id="ARBA00014068"/>
    </source>
</evidence>
<feature type="transmembrane region" description="Helical" evidence="13">
    <location>
        <begin position="160"/>
        <end position="177"/>
    </location>
</feature>
<dbReference type="PROSITE" id="PS50089">
    <property type="entry name" value="ZF_RING_2"/>
    <property type="match status" value="1"/>
</dbReference>
<dbReference type="SMART" id="SM00184">
    <property type="entry name" value="RING"/>
    <property type="match status" value="1"/>
</dbReference>
<sequence>MESPPQDDTCSICLGSFTLPCQANCSHWFCGECILNVWHHGSVFQQCKCPICRCFINLLKPTDASVQEGKDTKASQVLKSIKKYNRSFGGEPSNLIQKLQDLPFFIRRLATELMDPRRPLPSVFRAHITFALSLSAMYVLSPVDMLPEDVYGVVGLLDDLLVLLVVFLHIAFVYCLIHHRHRGVVTKDKHRQMIAAGCSPASASSVLAAESKAESHLAADNGLKSIWIRSDRLQEKAKQIGSEKDIKGLKRKARREAPNAHREPPVYGASGSGRGGAHRSGNLDRSRSPCVPIPRNGAPSILWVGYSARQPGQAKRHDHGWRTGGRGAIGEKGKPRINPWVRSYLEEDLGLGGGGGAGDLDDVAGAEREAVEGREEEEGALRENPSEHGLRALVAMDPSSRVVCVRHSSS</sequence>
<protein>
    <recommendedName>
        <fullName evidence="2">E3 ubiquitin-protein ligase RNF170</fullName>
    </recommendedName>
    <alternativeName>
        <fullName evidence="10">RING finger protein 170</fullName>
    </alternativeName>
    <alternativeName>
        <fullName evidence="9">RING-type E3 ubiquitin transferase RNF170</fullName>
    </alternativeName>
</protein>
<feature type="region of interest" description="Disordered" evidence="12">
    <location>
        <begin position="238"/>
        <end position="294"/>
    </location>
</feature>
<feature type="compositionally biased region" description="Basic and acidic residues" evidence="12">
    <location>
        <begin position="238"/>
        <end position="248"/>
    </location>
</feature>
<dbReference type="OrthoDB" id="9049620at2759"/>
<evidence type="ECO:0000256" key="10">
    <source>
        <dbReference type="ARBA" id="ARBA00031107"/>
    </source>
</evidence>
<keyword evidence="8 13" id="KW-0472">Membrane</keyword>
<dbReference type="PANTHER" id="PTHR22894">
    <property type="entry name" value="RING-TYPE DOMAIN-CONTAINING PROTEIN"/>
    <property type="match status" value="1"/>
</dbReference>
<dbReference type="GO" id="GO:0061630">
    <property type="term" value="F:ubiquitin protein ligase activity"/>
    <property type="evidence" value="ECO:0007669"/>
    <property type="project" value="InterPro"/>
</dbReference>
<evidence type="ECO:0000256" key="5">
    <source>
        <dbReference type="ARBA" id="ARBA00022771"/>
    </source>
</evidence>
<evidence type="ECO:0000256" key="3">
    <source>
        <dbReference type="ARBA" id="ARBA00022692"/>
    </source>
</evidence>
<dbReference type="Gene3D" id="3.30.40.10">
    <property type="entry name" value="Zinc/RING finger domain, C3HC4 (zinc finger)"/>
    <property type="match status" value="1"/>
</dbReference>
<dbReference type="PROSITE" id="PS00518">
    <property type="entry name" value="ZF_RING_1"/>
    <property type="match status" value="1"/>
</dbReference>
<gene>
    <name evidence="15" type="ORF">MUK42_19110</name>
</gene>
<dbReference type="PANTHER" id="PTHR22894:SF5">
    <property type="entry name" value="RING-TYPE DOMAIN-CONTAINING PROTEIN"/>
    <property type="match status" value="1"/>
</dbReference>
<evidence type="ECO:0000256" key="4">
    <source>
        <dbReference type="ARBA" id="ARBA00022723"/>
    </source>
</evidence>
<dbReference type="EMBL" id="CP097503">
    <property type="protein sequence ID" value="URD82734.1"/>
    <property type="molecule type" value="Genomic_DNA"/>
</dbReference>
<dbReference type="SUPFAM" id="SSF57850">
    <property type="entry name" value="RING/U-box"/>
    <property type="match status" value="1"/>
</dbReference>
<keyword evidence="3 13" id="KW-0812">Transmembrane</keyword>
<dbReference type="InterPro" id="IPR017907">
    <property type="entry name" value="Znf_RING_CS"/>
</dbReference>
<evidence type="ECO:0000313" key="16">
    <source>
        <dbReference type="Proteomes" id="UP001055439"/>
    </source>
</evidence>
<evidence type="ECO:0000256" key="6">
    <source>
        <dbReference type="ARBA" id="ARBA00022833"/>
    </source>
</evidence>
<keyword evidence="16" id="KW-1185">Reference proteome</keyword>
<comment type="subcellular location">
    <subcellularLocation>
        <location evidence="1">Endomembrane system</location>
        <topology evidence="1">Multi-pass membrane protein</topology>
    </subcellularLocation>
</comment>
<proteinExistence type="predicted"/>